<dbReference type="AlphaFoldDB" id="A0A1F5YID2"/>
<feature type="transmembrane region" description="Helical" evidence="7">
    <location>
        <begin position="95"/>
        <end position="113"/>
    </location>
</feature>
<feature type="transmembrane region" description="Helical" evidence="7">
    <location>
        <begin position="125"/>
        <end position="142"/>
    </location>
</feature>
<proteinExistence type="inferred from homology"/>
<dbReference type="PANTHER" id="PTHR30487:SF0">
    <property type="entry name" value="PREPILIN LEADER PEPTIDASE_N-METHYLTRANSFERASE-RELATED"/>
    <property type="match status" value="1"/>
</dbReference>
<feature type="domain" description="Prepilin type IV endopeptidase peptidase" evidence="8">
    <location>
        <begin position="105"/>
        <end position="207"/>
    </location>
</feature>
<accession>A0A1F5YID2</accession>
<dbReference type="InterPro" id="IPR050882">
    <property type="entry name" value="Prepilin_peptidase/N-MTase"/>
</dbReference>
<organism evidence="10 11">
    <name type="scientific">Candidatus Gottesmanbacteria bacterium RBG_13_37_7</name>
    <dbReference type="NCBI Taxonomy" id="1798369"/>
    <lineage>
        <taxon>Bacteria</taxon>
        <taxon>Candidatus Gottesmaniibacteriota</taxon>
    </lineage>
</organism>
<feature type="transmembrane region" description="Helical" evidence="7">
    <location>
        <begin position="70"/>
        <end position="89"/>
    </location>
</feature>
<dbReference type="Pfam" id="PF01478">
    <property type="entry name" value="Peptidase_A24"/>
    <property type="match status" value="1"/>
</dbReference>
<dbReference type="Proteomes" id="UP000178230">
    <property type="component" value="Unassembled WGS sequence"/>
</dbReference>
<keyword evidence="5 7" id="KW-1133">Transmembrane helix</keyword>
<protein>
    <recommendedName>
        <fullName evidence="12">Prepilin peptidase</fullName>
    </recommendedName>
</protein>
<dbReference type="InterPro" id="IPR000045">
    <property type="entry name" value="Prepilin_IV_endopep_pep"/>
</dbReference>
<dbReference type="GO" id="GO:0004190">
    <property type="term" value="F:aspartic-type endopeptidase activity"/>
    <property type="evidence" value="ECO:0007669"/>
    <property type="project" value="InterPro"/>
</dbReference>
<dbReference type="InterPro" id="IPR010627">
    <property type="entry name" value="Prepilin_pept_A24_N"/>
</dbReference>
<dbReference type="GO" id="GO:0005886">
    <property type="term" value="C:plasma membrane"/>
    <property type="evidence" value="ECO:0007669"/>
    <property type="project" value="UniProtKB-SubCell"/>
</dbReference>
<evidence type="ECO:0000256" key="3">
    <source>
        <dbReference type="ARBA" id="ARBA00022475"/>
    </source>
</evidence>
<evidence type="ECO:0000256" key="1">
    <source>
        <dbReference type="ARBA" id="ARBA00004651"/>
    </source>
</evidence>
<evidence type="ECO:0000256" key="4">
    <source>
        <dbReference type="ARBA" id="ARBA00022692"/>
    </source>
</evidence>
<keyword evidence="3" id="KW-1003">Cell membrane</keyword>
<evidence type="ECO:0000313" key="11">
    <source>
        <dbReference type="Proteomes" id="UP000178230"/>
    </source>
</evidence>
<comment type="subcellular location">
    <subcellularLocation>
        <location evidence="1">Cell membrane</location>
        <topology evidence="1">Multi-pass membrane protein</topology>
    </subcellularLocation>
</comment>
<dbReference type="GO" id="GO:0006465">
    <property type="term" value="P:signal peptide processing"/>
    <property type="evidence" value="ECO:0007669"/>
    <property type="project" value="TreeGrafter"/>
</dbReference>
<feature type="transmembrane region" description="Helical" evidence="7">
    <location>
        <begin position="223"/>
        <end position="242"/>
    </location>
</feature>
<dbReference type="EMBL" id="MFIY01000039">
    <property type="protein sequence ID" value="OGF99812.1"/>
    <property type="molecule type" value="Genomic_DNA"/>
</dbReference>
<evidence type="ECO:0000256" key="7">
    <source>
        <dbReference type="SAM" id="Phobius"/>
    </source>
</evidence>
<evidence type="ECO:0000313" key="10">
    <source>
        <dbReference type="EMBL" id="OGF99812.1"/>
    </source>
</evidence>
<feature type="transmembrane region" description="Helical" evidence="7">
    <location>
        <begin position="178"/>
        <end position="211"/>
    </location>
</feature>
<feature type="domain" description="Prepilin peptidase A24 N-terminal" evidence="9">
    <location>
        <begin position="4"/>
        <end position="85"/>
    </location>
</feature>
<dbReference type="Gene3D" id="1.20.120.1220">
    <property type="match status" value="1"/>
</dbReference>
<evidence type="ECO:0000256" key="6">
    <source>
        <dbReference type="ARBA" id="ARBA00023136"/>
    </source>
</evidence>
<keyword evidence="4 7" id="KW-0812">Transmembrane</keyword>
<comment type="similarity">
    <text evidence="2">Belongs to the peptidase A24 family.</text>
</comment>
<dbReference type="Pfam" id="PF06750">
    <property type="entry name" value="A24_N_bact"/>
    <property type="match status" value="1"/>
</dbReference>
<evidence type="ECO:0000256" key="2">
    <source>
        <dbReference type="ARBA" id="ARBA00005801"/>
    </source>
</evidence>
<comment type="caution">
    <text evidence="10">The sequence shown here is derived from an EMBL/GenBank/DDBJ whole genome shotgun (WGS) entry which is preliminary data.</text>
</comment>
<evidence type="ECO:0008006" key="12">
    <source>
        <dbReference type="Google" id="ProtNLM"/>
    </source>
</evidence>
<feature type="transmembrane region" description="Helical" evidence="7">
    <location>
        <begin position="148"/>
        <end position="166"/>
    </location>
</feature>
<name>A0A1F5YID2_9BACT</name>
<dbReference type="PANTHER" id="PTHR30487">
    <property type="entry name" value="TYPE 4 PREPILIN-LIKE PROTEINS LEADER PEPTIDE-PROCESSING ENZYME"/>
    <property type="match status" value="1"/>
</dbReference>
<evidence type="ECO:0000259" key="8">
    <source>
        <dbReference type="Pfam" id="PF01478"/>
    </source>
</evidence>
<evidence type="ECO:0000259" key="9">
    <source>
        <dbReference type="Pfam" id="PF06750"/>
    </source>
</evidence>
<keyword evidence="6 7" id="KW-0472">Membrane</keyword>
<reference evidence="10 11" key="1">
    <citation type="journal article" date="2016" name="Nat. Commun.">
        <title>Thousands of microbial genomes shed light on interconnected biogeochemical processes in an aquifer system.</title>
        <authorList>
            <person name="Anantharaman K."/>
            <person name="Brown C.T."/>
            <person name="Hug L.A."/>
            <person name="Sharon I."/>
            <person name="Castelle C.J."/>
            <person name="Probst A.J."/>
            <person name="Thomas B.C."/>
            <person name="Singh A."/>
            <person name="Wilkins M.J."/>
            <person name="Karaoz U."/>
            <person name="Brodie E.L."/>
            <person name="Williams K.H."/>
            <person name="Hubbard S.S."/>
            <person name="Banfield J.F."/>
        </authorList>
    </citation>
    <scope>NUCLEOTIDE SEQUENCE [LARGE SCALE GENOMIC DNA]</scope>
</reference>
<evidence type="ECO:0000256" key="5">
    <source>
        <dbReference type="ARBA" id="ARBA00022989"/>
    </source>
</evidence>
<sequence>MILLFGLSVGSFINVLVDRIPKGESVVKGRSYCDSCRHQLSWTDLIPLLSFILLSRKCRYCSKKISYQYPLIEVTVGLVFLFTCVAIIQNKIVDYTTMIYIFGVTSALLTIFFIDFKYRIIPDEILIFLILIALLKNIFLGSTTFGNYLVSAVIFFLFFLILFIVTKGKGMGFGDVKFAFAIGLILGFPKVIIAFYLSFLTGALISLILILVGKKKMKSSVAFGPFLSLGCYIALIYGDTLWKFIKAYLKI</sequence>
<gene>
    <name evidence="10" type="ORF">A2Y99_03665</name>
</gene>